<dbReference type="RefSeq" id="WP_380672390.1">
    <property type="nucleotide sequence ID" value="NZ_JBHTCJ010000017.1"/>
</dbReference>
<evidence type="ECO:0000313" key="2">
    <source>
        <dbReference type="EMBL" id="MFC7344524.1"/>
    </source>
</evidence>
<protein>
    <submittedName>
        <fullName evidence="2">DUF397 domain-containing protein</fullName>
    </submittedName>
</protein>
<keyword evidence="3" id="KW-1185">Reference proteome</keyword>
<accession>A0ABW2LTE2</accession>
<evidence type="ECO:0000313" key="3">
    <source>
        <dbReference type="Proteomes" id="UP001596504"/>
    </source>
</evidence>
<dbReference type="EMBL" id="JBHTCJ010000017">
    <property type="protein sequence ID" value="MFC7344524.1"/>
    <property type="molecule type" value="Genomic_DNA"/>
</dbReference>
<gene>
    <name evidence="2" type="ORF">ACFQRI_24220</name>
</gene>
<name>A0ABW2LTE2_9PSEU</name>
<feature type="domain" description="DUF397" evidence="1">
    <location>
        <begin position="10"/>
        <end position="60"/>
    </location>
</feature>
<dbReference type="Proteomes" id="UP001596504">
    <property type="component" value="Unassembled WGS sequence"/>
</dbReference>
<evidence type="ECO:0000259" key="1">
    <source>
        <dbReference type="Pfam" id="PF04149"/>
    </source>
</evidence>
<proteinExistence type="predicted"/>
<organism evidence="2 3">
    <name type="scientific">Saccharopolyspora griseoalba</name>
    <dbReference type="NCBI Taxonomy" id="1431848"/>
    <lineage>
        <taxon>Bacteria</taxon>
        <taxon>Bacillati</taxon>
        <taxon>Actinomycetota</taxon>
        <taxon>Actinomycetes</taxon>
        <taxon>Pseudonocardiales</taxon>
        <taxon>Pseudonocardiaceae</taxon>
        <taxon>Saccharopolyspora</taxon>
    </lineage>
</organism>
<dbReference type="InterPro" id="IPR007278">
    <property type="entry name" value="DUF397"/>
</dbReference>
<reference evidence="3" key="1">
    <citation type="journal article" date="2019" name="Int. J. Syst. Evol. Microbiol.">
        <title>The Global Catalogue of Microorganisms (GCM) 10K type strain sequencing project: providing services to taxonomists for standard genome sequencing and annotation.</title>
        <authorList>
            <consortium name="The Broad Institute Genomics Platform"/>
            <consortium name="The Broad Institute Genome Sequencing Center for Infectious Disease"/>
            <person name="Wu L."/>
            <person name="Ma J."/>
        </authorList>
    </citation>
    <scope>NUCLEOTIDE SEQUENCE [LARGE SCALE GENOMIC DNA]</scope>
    <source>
        <strain evidence="3">WLHS5</strain>
    </source>
</reference>
<comment type="caution">
    <text evidence="2">The sequence shown here is derived from an EMBL/GenBank/DDBJ whole genome shotgun (WGS) entry which is preliminary data.</text>
</comment>
<sequence>MSSDRPEPTNWRKARASWGENKCVEVGRTIDGAAVRHSQHPDGERLEFSARAWRAFTDGLHRGDYDLG</sequence>
<dbReference type="Pfam" id="PF04149">
    <property type="entry name" value="DUF397"/>
    <property type="match status" value="1"/>
</dbReference>